<dbReference type="AlphaFoldDB" id="A0AAN5RH78"/>
<name>A0AAN5RH78_KLEOX</name>
<sequence>MNLDTLGAAGNVQLTENAQQAISGIISDAWLAVTGTDRRGVANITPVIVNRVSKGAFSAPFIQLHTQVQVMCQPDIPHLFQE</sequence>
<dbReference type="EMBL" id="DACSEO010000168">
    <property type="protein sequence ID" value="HAT1685264.1"/>
    <property type="molecule type" value="Genomic_DNA"/>
</dbReference>
<dbReference type="Proteomes" id="UP000856143">
    <property type="component" value="Unassembled WGS sequence"/>
</dbReference>
<proteinExistence type="predicted"/>
<reference evidence="1" key="2">
    <citation type="submission" date="2020-11" db="EMBL/GenBank/DDBJ databases">
        <authorList>
            <consortium name="NCBI Pathogen Detection Project"/>
        </authorList>
    </citation>
    <scope>NUCLEOTIDE SEQUENCE</scope>
    <source>
        <strain evidence="1">R404</strain>
    </source>
</reference>
<comment type="caution">
    <text evidence="1">The sequence shown here is derived from an EMBL/GenBank/DDBJ whole genome shotgun (WGS) entry which is preliminary data.</text>
</comment>
<evidence type="ECO:0000313" key="1">
    <source>
        <dbReference type="EMBL" id="HAT1685264.1"/>
    </source>
</evidence>
<evidence type="ECO:0000313" key="2">
    <source>
        <dbReference type="Proteomes" id="UP000856143"/>
    </source>
</evidence>
<gene>
    <name evidence="1" type="ORF">I8Y21_006109</name>
</gene>
<accession>A0AAN5RH78</accession>
<reference evidence="1" key="1">
    <citation type="journal article" date="2018" name="Genome Biol.">
        <title>SKESA: strategic k-mer extension for scrupulous assemblies.</title>
        <authorList>
            <person name="Souvorov A."/>
            <person name="Agarwala R."/>
            <person name="Lipman D.J."/>
        </authorList>
    </citation>
    <scope>NUCLEOTIDE SEQUENCE</scope>
    <source>
        <strain evidence="1">R404</strain>
    </source>
</reference>
<protein>
    <submittedName>
        <fullName evidence="1">Uncharacterized protein</fullName>
    </submittedName>
</protein>
<organism evidence="1 2">
    <name type="scientific">Klebsiella oxytoca</name>
    <dbReference type="NCBI Taxonomy" id="571"/>
    <lineage>
        <taxon>Bacteria</taxon>
        <taxon>Pseudomonadati</taxon>
        <taxon>Pseudomonadota</taxon>
        <taxon>Gammaproteobacteria</taxon>
        <taxon>Enterobacterales</taxon>
        <taxon>Enterobacteriaceae</taxon>
        <taxon>Klebsiella/Raoultella group</taxon>
        <taxon>Klebsiella</taxon>
    </lineage>
</organism>